<feature type="repeat" description="ANK" evidence="8">
    <location>
        <begin position="568"/>
        <end position="589"/>
    </location>
</feature>
<evidence type="ECO:0000313" key="11">
    <source>
        <dbReference type="EMBL" id="KNC51338.1"/>
    </source>
</evidence>
<dbReference type="InterPro" id="IPR002110">
    <property type="entry name" value="Ankyrin_rpt"/>
</dbReference>
<feature type="domain" description="RING-type" evidence="10">
    <location>
        <begin position="803"/>
        <end position="1031"/>
    </location>
</feature>
<dbReference type="PROSITE" id="PS51873">
    <property type="entry name" value="TRIAD"/>
    <property type="match status" value="1"/>
</dbReference>
<dbReference type="SUPFAM" id="SSF48403">
    <property type="entry name" value="Ankyrin repeat"/>
    <property type="match status" value="1"/>
</dbReference>
<evidence type="ECO:0000256" key="1">
    <source>
        <dbReference type="ARBA" id="ARBA00022679"/>
    </source>
</evidence>
<keyword evidence="4" id="KW-0863">Zinc-finger</keyword>
<dbReference type="SMART" id="SM00248">
    <property type="entry name" value="ANK"/>
    <property type="match status" value="6"/>
</dbReference>
<dbReference type="SUPFAM" id="SSF57850">
    <property type="entry name" value="RING/U-box"/>
    <property type="match status" value="1"/>
</dbReference>
<feature type="repeat" description="ANK" evidence="8">
    <location>
        <begin position="737"/>
        <end position="758"/>
    </location>
</feature>
<dbReference type="GO" id="GO:0008270">
    <property type="term" value="F:zinc ion binding"/>
    <property type="evidence" value="ECO:0007669"/>
    <property type="project" value="UniProtKB-KW"/>
</dbReference>
<sequence length="1262" mass="135979">MKVPDGMLGQWVERIQGYSVQYDAVRWAAKNLCGPPRVFTLEHNYGDIRGSFTQPYGTQGTHWVEFFVAEPVIVASVHIYETYNPGAVTRIAAWDYGAEEWVSLWTGAGRRAPPVSRIFAPPLANVDMSSDLFRLEIDVDSVPGYNEIDCVRVIGVPLNDELRAELEAKAARARKLKAFEAAVDSMPKRQVRTDLKSKKGKFAALSLAVDVNAANAWFAAGTEPSSAVGPASAGSLAHPFEMHIRAGILTPKAVLAQSIKNFRAFDANPLPELVRAAASRSLAKVKSVLQANPGMLSRRPPPESLDMHTVYISAVNGYSAQYDTSNWAATNVIGAPRVYPQYGDIAGAWAQPYNSQNIEWIDVSIERELWITSIDVYETYNPGAITHIQAWDNSAEAWVDLYVDENPRAAPAVSRIFTPTLTLPQFPCSRLKLVLNCAAVNGYNEIDAIQVHGGTCENYVPPAVTPARDVGSSSSRGGPETPASFRAFDVWQRSPLLVAIRTGLTPIVSYLIAYGADVARKSLYGYSPLAWAIMQDTKQPIVYTLLAHPAVHAPYKSGSAAEYALNDHGETVLHLAVKHDDPKLVALLLALESFDPTLESSAGLTPLAMATSGRVRAVFAEAGGAASSSAELPASLADAAATGSVLTVKRVLDRDGVAAAAATDDRGRTALFHALDARADEVTALLLASRVSVDCADHAGNTPLMRAAASGSAAAVAMLLTRSVTREAESATAVNANGDTVLHCGARSGSAEVVELLLAFDGFGAAAGMANNQGLTPIGVCSSGEAAAVLEAAGAGGSWDGSEGRVCAVCFMAPPLGSEGMVWRCECNAEFCEECFVHMAKAALHDGEFPQCCNAACEATVPMSVLRKALPVSELLLVAAVMVNESYDTDGAYRTNCSVCSRINDIRDVLASGSARFQCDHCGVYCCAVCEQIHPRRSPPRNEQDVARNAMDDEIHAGCVDKFGSLQKFLEFYALVTEKAMRKCPTCGEVGIKDDACCHLHCVCGNDYCYLCARNRDQLHGTSVSTHSTYGSEWQTDTEYCWMYAHHSANIDPRVAALGCGQAGCRPSGSCPSDATCRVERDRFANALMATIRVRCAVLDFMRRMGKSDFVAMITRFGWRDLVNNQYFDGKFPLDTLAEDDVPDWLEYEPENVREFYGARLHWFIHENDIPEYERVLTAWRESGGAPVGWAIGGESANPEPAADDDVGTSAATAPPPAPPMPADPVINEPPLDLPDRFVFNAPDGVDDGDDRGRRRRGCAIM</sequence>
<dbReference type="RefSeq" id="XP_013756258.1">
    <property type="nucleotide sequence ID" value="XM_013900804.1"/>
</dbReference>
<evidence type="ECO:0000313" key="12">
    <source>
        <dbReference type="Proteomes" id="UP000054408"/>
    </source>
</evidence>
<dbReference type="Proteomes" id="UP000054408">
    <property type="component" value="Unassembled WGS sequence"/>
</dbReference>
<keyword evidence="2" id="KW-0479">Metal-binding</keyword>
<name>A0A0L0DJ29_THETB</name>
<evidence type="ECO:0000256" key="5">
    <source>
        <dbReference type="ARBA" id="ARBA00022786"/>
    </source>
</evidence>
<keyword evidence="5" id="KW-0833">Ubl conjugation pathway</keyword>
<dbReference type="eggNOG" id="KOG1947">
    <property type="taxonomic scope" value="Eukaryota"/>
</dbReference>
<dbReference type="InterPro" id="IPR044066">
    <property type="entry name" value="TRIAD_supradom"/>
</dbReference>
<dbReference type="eggNOG" id="KOG4177">
    <property type="taxonomic scope" value="Eukaryota"/>
</dbReference>
<dbReference type="Pfam" id="PF00023">
    <property type="entry name" value="Ank"/>
    <property type="match status" value="2"/>
</dbReference>
<dbReference type="STRING" id="461836.A0A0L0DJ29"/>
<evidence type="ECO:0000256" key="9">
    <source>
        <dbReference type="SAM" id="MobiDB-lite"/>
    </source>
</evidence>
<dbReference type="PROSITE" id="PS50297">
    <property type="entry name" value="ANK_REP_REGION"/>
    <property type="match status" value="2"/>
</dbReference>
<reference evidence="11 12" key="1">
    <citation type="submission" date="2010-05" db="EMBL/GenBank/DDBJ databases">
        <title>The Genome Sequence of Thecamonas trahens ATCC 50062.</title>
        <authorList>
            <consortium name="The Broad Institute Genome Sequencing Platform"/>
            <person name="Russ C."/>
            <person name="Cuomo C."/>
            <person name="Shea T."/>
            <person name="Young S.K."/>
            <person name="Zeng Q."/>
            <person name="Koehrsen M."/>
            <person name="Haas B."/>
            <person name="Borodovsky M."/>
            <person name="Guigo R."/>
            <person name="Alvarado L."/>
            <person name="Berlin A."/>
            <person name="Bochicchio J."/>
            <person name="Borenstein D."/>
            <person name="Chapman S."/>
            <person name="Chen Z."/>
            <person name="Freedman E."/>
            <person name="Gellesch M."/>
            <person name="Goldberg J."/>
            <person name="Griggs A."/>
            <person name="Gujja S."/>
            <person name="Heilman E."/>
            <person name="Heiman D."/>
            <person name="Hepburn T."/>
            <person name="Howarth C."/>
            <person name="Jen D."/>
            <person name="Larson L."/>
            <person name="Mehta T."/>
            <person name="Park D."/>
            <person name="Pearson M."/>
            <person name="Roberts A."/>
            <person name="Saif S."/>
            <person name="Shenoy N."/>
            <person name="Sisk P."/>
            <person name="Stolte C."/>
            <person name="Sykes S."/>
            <person name="Thomson T."/>
            <person name="Walk T."/>
            <person name="White J."/>
            <person name="Yandava C."/>
            <person name="Burger G."/>
            <person name="Gray M.W."/>
            <person name="Holland P.W.H."/>
            <person name="King N."/>
            <person name="Lang F.B.F."/>
            <person name="Roger A.J."/>
            <person name="Ruiz-Trillo I."/>
            <person name="Lander E."/>
            <person name="Nusbaum C."/>
        </authorList>
    </citation>
    <scope>NUCLEOTIDE SEQUENCE [LARGE SCALE GENOMIC DNA]</scope>
    <source>
        <strain evidence="11 12">ATCC 50062</strain>
    </source>
</reference>
<evidence type="ECO:0000256" key="3">
    <source>
        <dbReference type="ARBA" id="ARBA00022737"/>
    </source>
</evidence>
<feature type="region of interest" description="Disordered" evidence="9">
    <location>
        <begin position="1191"/>
        <end position="1262"/>
    </location>
</feature>
<evidence type="ECO:0000256" key="7">
    <source>
        <dbReference type="ARBA" id="ARBA00023043"/>
    </source>
</evidence>
<evidence type="ECO:0000256" key="8">
    <source>
        <dbReference type="PROSITE-ProRule" id="PRU00023"/>
    </source>
</evidence>
<dbReference type="Pfam" id="PF26200">
    <property type="entry name" value="Rcat_RNF216"/>
    <property type="match status" value="1"/>
</dbReference>
<dbReference type="GO" id="GO:0016740">
    <property type="term" value="F:transferase activity"/>
    <property type="evidence" value="ECO:0007669"/>
    <property type="project" value="UniProtKB-KW"/>
</dbReference>
<dbReference type="GeneID" id="25566285"/>
<accession>A0A0L0DJ29</accession>
<dbReference type="EMBL" id="GL349466">
    <property type="protein sequence ID" value="KNC51338.1"/>
    <property type="molecule type" value="Genomic_DNA"/>
</dbReference>
<dbReference type="Pfam" id="PF12796">
    <property type="entry name" value="Ank_2"/>
    <property type="match status" value="1"/>
</dbReference>
<organism evidence="11 12">
    <name type="scientific">Thecamonas trahens ATCC 50062</name>
    <dbReference type="NCBI Taxonomy" id="461836"/>
    <lineage>
        <taxon>Eukaryota</taxon>
        <taxon>Apusozoa</taxon>
        <taxon>Apusomonadida</taxon>
        <taxon>Apusomonadidae</taxon>
        <taxon>Thecamonas</taxon>
    </lineage>
</organism>
<evidence type="ECO:0000259" key="10">
    <source>
        <dbReference type="PROSITE" id="PS51873"/>
    </source>
</evidence>
<dbReference type="Gene3D" id="1.25.40.20">
    <property type="entry name" value="Ankyrin repeat-containing domain"/>
    <property type="match status" value="3"/>
</dbReference>
<dbReference type="InterPro" id="IPR036770">
    <property type="entry name" value="Ankyrin_rpt-contain_sf"/>
</dbReference>
<evidence type="ECO:0000256" key="6">
    <source>
        <dbReference type="ARBA" id="ARBA00022833"/>
    </source>
</evidence>
<keyword evidence="7 8" id="KW-0040">ANK repeat</keyword>
<evidence type="ECO:0000256" key="2">
    <source>
        <dbReference type="ARBA" id="ARBA00022723"/>
    </source>
</evidence>
<evidence type="ECO:0000256" key="4">
    <source>
        <dbReference type="ARBA" id="ARBA00022771"/>
    </source>
</evidence>
<gene>
    <name evidence="11" type="ORF">AMSG_07353</name>
</gene>
<keyword evidence="6" id="KW-0862">Zinc</keyword>
<dbReference type="PANTHER" id="PTHR24178">
    <property type="entry name" value="MOLTING PROTEIN MLT-4"/>
    <property type="match status" value="1"/>
</dbReference>
<protein>
    <submittedName>
        <fullName evidence="11">Ankyrin</fullName>
    </submittedName>
</protein>
<keyword evidence="1" id="KW-0808">Transferase</keyword>
<dbReference type="AlphaFoldDB" id="A0A0L0DJ29"/>
<dbReference type="PANTHER" id="PTHR24178:SF9">
    <property type="entry name" value="ANK_REP_REGION DOMAIN-CONTAINING PROTEIN"/>
    <property type="match status" value="1"/>
</dbReference>
<proteinExistence type="predicted"/>
<feature type="compositionally biased region" description="Pro residues" evidence="9">
    <location>
        <begin position="1214"/>
        <end position="1223"/>
    </location>
</feature>
<keyword evidence="12" id="KW-1185">Reference proteome</keyword>
<dbReference type="OrthoDB" id="2153609at2759"/>
<dbReference type="PROSITE" id="PS50088">
    <property type="entry name" value="ANK_REPEAT"/>
    <property type="match status" value="3"/>
</dbReference>
<feature type="repeat" description="ANK" evidence="8">
    <location>
        <begin position="491"/>
        <end position="523"/>
    </location>
</feature>
<keyword evidence="3" id="KW-0677">Repeat</keyword>